<dbReference type="SUPFAM" id="SSF47413">
    <property type="entry name" value="lambda repressor-like DNA-binding domains"/>
    <property type="match status" value="1"/>
</dbReference>
<gene>
    <name evidence="2" type="ORF">B1B_10176</name>
</gene>
<organism evidence="2">
    <name type="scientific">mine drainage metagenome</name>
    <dbReference type="NCBI Taxonomy" id="410659"/>
    <lineage>
        <taxon>unclassified sequences</taxon>
        <taxon>metagenomes</taxon>
        <taxon>ecological metagenomes</taxon>
    </lineage>
</organism>
<accession>T1A955</accession>
<dbReference type="SMART" id="SM00530">
    <property type="entry name" value="HTH_XRE"/>
    <property type="match status" value="1"/>
</dbReference>
<name>T1A955_9ZZZZ</name>
<sequence>MVRKPFLHCLGEEVRDRRKALGLSQIALAHEADVHPNVVGRLERGEYNPSVSLLQLLIGPLQVELSELIAGAERRRGP</sequence>
<reference evidence="2" key="2">
    <citation type="journal article" date="2014" name="ISME J.">
        <title>Microbial stratification in low pH oxic and suboxic macroscopic growths along an acid mine drainage.</title>
        <authorList>
            <person name="Mendez-Garcia C."/>
            <person name="Mesa V."/>
            <person name="Sprenger R.R."/>
            <person name="Richter M."/>
            <person name="Diez M.S."/>
            <person name="Solano J."/>
            <person name="Bargiela R."/>
            <person name="Golyshina O.V."/>
            <person name="Manteca A."/>
            <person name="Ramos J.L."/>
            <person name="Gallego J.R."/>
            <person name="Llorente I."/>
            <person name="Martins Dos Santos V.A."/>
            <person name="Jensen O.N."/>
            <person name="Pelaez A.I."/>
            <person name="Sanchez J."/>
            <person name="Ferrer M."/>
        </authorList>
    </citation>
    <scope>NUCLEOTIDE SEQUENCE</scope>
</reference>
<dbReference type="InterPro" id="IPR010982">
    <property type="entry name" value="Lambda_DNA-bd_dom_sf"/>
</dbReference>
<dbReference type="EMBL" id="AUZY01006695">
    <property type="protein sequence ID" value="EQD53552.1"/>
    <property type="molecule type" value="Genomic_DNA"/>
</dbReference>
<dbReference type="AlphaFoldDB" id="T1A955"/>
<protein>
    <submittedName>
        <fullName evidence="2">Helix-turn-helix type 3 domain protein</fullName>
    </submittedName>
</protein>
<feature type="domain" description="HTH cro/C1-type" evidence="1">
    <location>
        <begin position="14"/>
        <end position="68"/>
    </location>
</feature>
<evidence type="ECO:0000313" key="2">
    <source>
        <dbReference type="EMBL" id="EQD53552.1"/>
    </source>
</evidence>
<comment type="caution">
    <text evidence="2">The sequence shown here is derived from an EMBL/GenBank/DDBJ whole genome shotgun (WGS) entry which is preliminary data.</text>
</comment>
<dbReference type="InterPro" id="IPR001387">
    <property type="entry name" value="Cro/C1-type_HTH"/>
</dbReference>
<reference evidence="2" key="1">
    <citation type="submission" date="2013-08" db="EMBL/GenBank/DDBJ databases">
        <authorList>
            <person name="Mendez C."/>
            <person name="Richter M."/>
            <person name="Ferrer M."/>
            <person name="Sanchez J."/>
        </authorList>
    </citation>
    <scope>NUCLEOTIDE SEQUENCE</scope>
</reference>
<dbReference type="Pfam" id="PF01381">
    <property type="entry name" value="HTH_3"/>
    <property type="match status" value="1"/>
</dbReference>
<dbReference type="PROSITE" id="PS50943">
    <property type="entry name" value="HTH_CROC1"/>
    <property type="match status" value="1"/>
</dbReference>
<evidence type="ECO:0000259" key="1">
    <source>
        <dbReference type="PROSITE" id="PS50943"/>
    </source>
</evidence>
<dbReference type="GO" id="GO:0003677">
    <property type="term" value="F:DNA binding"/>
    <property type="evidence" value="ECO:0007669"/>
    <property type="project" value="InterPro"/>
</dbReference>
<proteinExistence type="predicted"/>
<dbReference type="CDD" id="cd00093">
    <property type="entry name" value="HTH_XRE"/>
    <property type="match status" value="1"/>
</dbReference>
<dbReference type="Gene3D" id="1.10.260.40">
    <property type="entry name" value="lambda repressor-like DNA-binding domains"/>
    <property type="match status" value="1"/>
</dbReference>